<proteinExistence type="predicted"/>
<dbReference type="SUPFAM" id="SSF102546">
    <property type="entry name" value="RbsD-like"/>
    <property type="match status" value="1"/>
</dbReference>
<dbReference type="OrthoDB" id="10011710at2759"/>
<dbReference type="EnsemblMetazoa" id="CLYHEMT011097.1">
    <property type="protein sequence ID" value="CLYHEMP011097.1"/>
    <property type="gene ID" value="CLYHEMG011097"/>
</dbReference>
<accession>A0A7M5V7K7</accession>
<sequence>MVMLKNIPRVLSPELLSVLARMGHGDEIVLADANFPSASTAKAGPELIRADGHGCMEILKGVLKLLPLDMYVEAPVMLMDPTESDKVKGIKTPIWEEYKAAVNQSEGKNISVSLIERFEFYKRAEKAFAVVATGENALYGNIILKKGVL</sequence>
<organism evidence="4 5">
    <name type="scientific">Clytia hemisphaerica</name>
    <dbReference type="NCBI Taxonomy" id="252671"/>
    <lineage>
        <taxon>Eukaryota</taxon>
        <taxon>Metazoa</taxon>
        <taxon>Cnidaria</taxon>
        <taxon>Hydrozoa</taxon>
        <taxon>Hydroidolina</taxon>
        <taxon>Leptothecata</taxon>
        <taxon>Obeliida</taxon>
        <taxon>Clytiidae</taxon>
        <taxon>Clytia</taxon>
    </lineage>
</organism>
<reference evidence="4" key="1">
    <citation type="submission" date="2021-01" db="UniProtKB">
        <authorList>
            <consortium name="EnsemblMetazoa"/>
        </authorList>
    </citation>
    <scope>IDENTIFICATION</scope>
</reference>
<comment type="catalytic activity">
    <reaction evidence="2">
        <text>alpha-L-fucose = beta-L-fucose</text>
        <dbReference type="Rhea" id="RHEA:25580"/>
        <dbReference type="ChEBI" id="CHEBI:42548"/>
        <dbReference type="ChEBI" id="CHEBI:42589"/>
        <dbReference type="EC" id="5.1.3.29"/>
    </reaction>
</comment>
<dbReference type="InterPro" id="IPR050443">
    <property type="entry name" value="RbsD/FucU_mutarotase"/>
</dbReference>
<dbReference type="AlphaFoldDB" id="A0A7M5V7K7"/>
<dbReference type="InterPro" id="IPR007721">
    <property type="entry name" value="RbsD_FucU"/>
</dbReference>
<protein>
    <recommendedName>
        <fullName evidence="3">L-fucose mutarotase</fullName>
        <ecNumber evidence="3">5.1.3.29</ecNumber>
    </recommendedName>
</protein>
<keyword evidence="5" id="KW-1185">Reference proteome</keyword>
<dbReference type="Gene3D" id="3.40.1650.10">
    <property type="entry name" value="RbsD-like domain"/>
    <property type="match status" value="1"/>
</dbReference>
<dbReference type="PANTHER" id="PTHR31690">
    <property type="entry name" value="FUCOSE MUTAROTASE"/>
    <property type="match status" value="1"/>
</dbReference>
<dbReference type="GO" id="GO:0036373">
    <property type="term" value="F:L-fucose mutarotase activity"/>
    <property type="evidence" value="ECO:0007669"/>
    <property type="project" value="UniProtKB-EC"/>
</dbReference>
<evidence type="ECO:0000313" key="4">
    <source>
        <dbReference type="EnsemblMetazoa" id="CLYHEMP011097.1"/>
    </source>
</evidence>
<evidence type="ECO:0000256" key="1">
    <source>
        <dbReference type="ARBA" id="ARBA00023235"/>
    </source>
</evidence>
<dbReference type="RefSeq" id="XP_066927698.1">
    <property type="nucleotide sequence ID" value="XM_067071597.1"/>
</dbReference>
<name>A0A7M5V7K7_9CNID</name>
<evidence type="ECO:0000256" key="2">
    <source>
        <dbReference type="ARBA" id="ARBA00036324"/>
    </source>
</evidence>
<dbReference type="GO" id="GO:0042806">
    <property type="term" value="F:fucose binding"/>
    <property type="evidence" value="ECO:0007669"/>
    <property type="project" value="TreeGrafter"/>
</dbReference>
<dbReference type="PANTHER" id="PTHR31690:SF4">
    <property type="entry name" value="FUCOSE MUTAROTASE"/>
    <property type="match status" value="1"/>
</dbReference>
<dbReference type="GeneID" id="136815148"/>
<dbReference type="EC" id="5.1.3.29" evidence="3"/>
<evidence type="ECO:0000256" key="3">
    <source>
        <dbReference type="ARBA" id="ARBA00038859"/>
    </source>
</evidence>
<dbReference type="Proteomes" id="UP000594262">
    <property type="component" value="Unplaced"/>
</dbReference>
<dbReference type="Pfam" id="PF05025">
    <property type="entry name" value="RbsD_FucU"/>
    <property type="match status" value="1"/>
</dbReference>
<evidence type="ECO:0000313" key="5">
    <source>
        <dbReference type="Proteomes" id="UP000594262"/>
    </source>
</evidence>
<keyword evidence="1" id="KW-0413">Isomerase</keyword>
<dbReference type="InterPro" id="IPR023750">
    <property type="entry name" value="RbsD-like_sf"/>
</dbReference>
<dbReference type="GO" id="GO:0006004">
    <property type="term" value="P:fucose metabolic process"/>
    <property type="evidence" value="ECO:0007669"/>
    <property type="project" value="TreeGrafter"/>
</dbReference>